<evidence type="ECO:0000313" key="6">
    <source>
        <dbReference type="Proteomes" id="UP000001876"/>
    </source>
</evidence>
<dbReference type="EC" id="2.3.1.41" evidence="2"/>
<feature type="non-terminal residue" evidence="5">
    <location>
        <position position="1"/>
    </location>
</feature>
<dbReference type="Proteomes" id="UP000001876">
    <property type="component" value="Unassembled WGS sequence"/>
</dbReference>
<feature type="non-terminal residue" evidence="5">
    <location>
        <position position="481"/>
    </location>
</feature>
<dbReference type="GO" id="GO:0005739">
    <property type="term" value="C:mitochondrion"/>
    <property type="evidence" value="ECO:0007669"/>
    <property type="project" value="TreeGrafter"/>
</dbReference>
<dbReference type="STRING" id="564608.C1MYI6"/>
<dbReference type="InterPro" id="IPR014030">
    <property type="entry name" value="Ketoacyl_synth_N"/>
</dbReference>
<keyword evidence="6" id="KW-1185">Reference proteome</keyword>
<organism evidence="6">
    <name type="scientific">Micromonas pusilla (strain CCMP1545)</name>
    <name type="common">Picoplanktonic green alga</name>
    <dbReference type="NCBI Taxonomy" id="564608"/>
    <lineage>
        <taxon>Eukaryota</taxon>
        <taxon>Viridiplantae</taxon>
        <taxon>Chlorophyta</taxon>
        <taxon>Mamiellophyceae</taxon>
        <taxon>Mamiellales</taxon>
        <taxon>Mamiellaceae</taxon>
        <taxon>Micromonas</taxon>
    </lineage>
</organism>
<dbReference type="GO" id="GO:0006633">
    <property type="term" value="P:fatty acid biosynthetic process"/>
    <property type="evidence" value="ECO:0007669"/>
    <property type="project" value="InterPro"/>
</dbReference>
<dbReference type="PROSITE" id="PS00606">
    <property type="entry name" value="KS3_1"/>
    <property type="match status" value="1"/>
</dbReference>
<accession>C1MYI6</accession>
<sequence>RRVVVTGVGLATPLGVGRDLVWDGLVAGRSGVRALRREDIAEGERGWAQMTVRVGARVPRGTRPGEFDEKRWCDGELKGVAGSGSDESTTIRPAVGGGPRIAPFTGLALAAAAEALADAGWDASRVTDEQRNRAGVAIGAGMGHVADLVNAGALLERGKLRRVSPFFVPRILVNMAAGHVSMAHGLRGPNHAAATACATGAHAIGDAFRAVQRGDADVMVAGGTESCVDPVSYVGFARARALADPAAMTPRASKTKKKDKDIYNGSGEDVTEGCTDDVDPSTACRPFDATRAGFVMGEGAGVLVLESLESARRRGAIPYAEIRGYGQASDAHHITQPPSDGAGASRAMRAALEDGGVRPEDVGYVNAHATGTVVGDAAESRALATVFQERYLRGELSVSSTKGATGHLLGAAGAVEAAFAVLALSTKTLPPTLHLETPCPNAAPAGADLVPLIARVKPGLRAAMTNSFGFGGTNASLVFTS</sequence>
<dbReference type="SMART" id="SM00825">
    <property type="entry name" value="PKS_KS"/>
    <property type="match status" value="1"/>
</dbReference>
<dbReference type="eggNOG" id="KOG1394">
    <property type="taxonomic scope" value="Eukaryota"/>
</dbReference>
<evidence type="ECO:0000313" key="5">
    <source>
        <dbReference type="EMBL" id="EEH55341.1"/>
    </source>
</evidence>
<dbReference type="KEGG" id="mpp:MICPUCDRAFT_3199"/>
<dbReference type="AlphaFoldDB" id="C1MYI6"/>
<dbReference type="InterPro" id="IPR020841">
    <property type="entry name" value="PKS_Beta-ketoAc_synthase_dom"/>
</dbReference>
<protein>
    <recommendedName>
        <fullName evidence="2">beta-ketoacyl-[acyl-carrier-protein] synthase I</fullName>
        <ecNumber evidence="2">2.3.1.41</ecNumber>
    </recommendedName>
</protein>
<dbReference type="SUPFAM" id="SSF53901">
    <property type="entry name" value="Thiolase-like"/>
    <property type="match status" value="2"/>
</dbReference>
<reference evidence="5 6" key="1">
    <citation type="journal article" date="2009" name="Science">
        <title>Green evolution and dynamic adaptations revealed by genomes of the marine picoeukaryotes Micromonas.</title>
        <authorList>
            <person name="Worden A.Z."/>
            <person name="Lee J.H."/>
            <person name="Mock T."/>
            <person name="Rouze P."/>
            <person name="Simmons M.P."/>
            <person name="Aerts A.L."/>
            <person name="Allen A.E."/>
            <person name="Cuvelier M.L."/>
            <person name="Derelle E."/>
            <person name="Everett M.V."/>
            <person name="Foulon E."/>
            <person name="Grimwood J."/>
            <person name="Gundlach H."/>
            <person name="Henrissat B."/>
            <person name="Napoli C."/>
            <person name="McDonald S.M."/>
            <person name="Parker M.S."/>
            <person name="Rombauts S."/>
            <person name="Salamov A."/>
            <person name="Von Dassow P."/>
            <person name="Badger J.H."/>
            <person name="Coutinho P.M."/>
            <person name="Demir E."/>
            <person name="Dubchak I."/>
            <person name="Gentemann C."/>
            <person name="Eikrem W."/>
            <person name="Gready J.E."/>
            <person name="John U."/>
            <person name="Lanier W."/>
            <person name="Lindquist E.A."/>
            <person name="Lucas S."/>
            <person name="Mayer K.F."/>
            <person name="Moreau H."/>
            <person name="Not F."/>
            <person name="Otillar R."/>
            <person name="Panaud O."/>
            <person name="Pangilinan J."/>
            <person name="Paulsen I."/>
            <person name="Piegu B."/>
            <person name="Poliakov A."/>
            <person name="Robbens S."/>
            <person name="Schmutz J."/>
            <person name="Toulza E."/>
            <person name="Wyss T."/>
            <person name="Zelensky A."/>
            <person name="Zhou K."/>
            <person name="Armbrust E.V."/>
            <person name="Bhattacharya D."/>
            <person name="Goodenough U.W."/>
            <person name="Van de Peer Y."/>
            <person name="Grigoriev I.V."/>
        </authorList>
    </citation>
    <scope>NUCLEOTIDE SEQUENCE [LARGE SCALE GENOMIC DNA]</scope>
    <source>
        <strain evidence="5 6">CCMP1545</strain>
    </source>
</reference>
<evidence type="ECO:0000256" key="2">
    <source>
        <dbReference type="ARBA" id="ARBA00013191"/>
    </source>
</evidence>
<evidence type="ECO:0000259" key="4">
    <source>
        <dbReference type="PROSITE" id="PS52004"/>
    </source>
</evidence>
<gene>
    <name evidence="5" type="ORF">MICPUCDRAFT_3199</name>
</gene>
<dbReference type="Pfam" id="PF02801">
    <property type="entry name" value="Ketoacyl-synt_C"/>
    <property type="match status" value="1"/>
</dbReference>
<dbReference type="OMA" id="QIGHCLG"/>
<comment type="similarity">
    <text evidence="1">Belongs to the thiolase-like superfamily. Beta-ketoacyl-ACP synthases family.</text>
</comment>
<dbReference type="InterPro" id="IPR000794">
    <property type="entry name" value="Beta-ketoacyl_synthase"/>
</dbReference>
<dbReference type="PROSITE" id="PS52004">
    <property type="entry name" value="KS3_2"/>
    <property type="match status" value="1"/>
</dbReference>
<dbReference type="GeneID" id="9685731"/>
<dbReference type="Gene3D" id="3.40.47.10">
    <property type="match status" value="1"/>
</dbReference>
<dbReference type="EMBL" id="GG663742">
    <property type="protein sequence ID" value="EEH55341.1"/>
    <property type="molecule type" value="Genomic_DNA"/>
</dbReference>
<dbReference type="OrthoDB" id="5334845at2759"/>
<dbReference type="InterPro" id="IPR018201">
    <property type="entry name" value="Ketoacyl_synth_AS"/>
</dbReference>
<dbReference type="CDD" id="cd00834">
    <property type="entry name" value="KAS_I_II"/>
    <property type="match status" value="1"/>
</dbReference>
<dbReference type="PANTHER" id="PTHR11712">
    <property type="entry name" value="POLYKETIDE SYNTHASE-RELATED"/>
    <property type="match status" value="1"/>
</dbReference>
<dbReference type="RefSeq" id="XP_003060572.1">
    <property type="nucleotide sequence ID" value="XM_003060526.1"/>
</dbReference>
<name>C1MYI6_MICPC</name>
<dbReference type="GO" id="GO:0004315">
    <property type="term" value="F:3-oxoacyl-[acyl-carrier-protein] synthase activity"/>
    <property type="evidence" value="ECO:0007669"/>
    <property type="project" value="UniProtKB-EC"/>
</dbReference>
<dbReference type="InterPro" id="IPR014031">
    <property type="entry name" value="Ketoacyl_synth_C"/>
</dbReference>
<dbReference type="Pfam" id="PF00109">
    <property type="entry name" value="ketoacyl-synt"/>
    <property type="match status" value="2"/>
</dbReference>
<dbReference type="PANTHER" id="PTHR11712:SF297">
    <property type="entry name" value="3-OXOACYL-[ACYL-CARRIER-PROTEIN] SYNTHASE, MITOCHONDRIAL"/>
    <property type="match status" value="1"/>
</dbReference>
<dbReference type="InterPro" id="IPR016039">
    <property type="entry name" value="Thiolase-like"/>
</dbReference>
<evidence type="ECO:0000256" key="3">
    <source>
        <dbReference type="ARBA" id="ARBA00022679"/>
    </source>
</evidence>
<feature type="domain" description="Ketosynthase family 3 (KS3)" evidence="4">
    <location>
        <begin position="1"/>
        <end position="481"/>
    </location>
</feature>
<proteinExistence type="inferred from homology"/>
<evidence type="ECO:0000256" key="1">
    <source>
        <dbReference type="ARBA" id="ARBA00008467"/>
    </source>
</evidence>
<keyword evidence="3" id="KW-0808">Transferase</keyword>